<keyword evidence="2 10" id="KW-0723">Serine/threonine-protein kinase</keyword>
<dbReference type="GO" id="GO:0005737">
    <property type="term" value="C:cytoplasm"/>
    <property type="evidence" value="ECO:0007669"/>
    <property type="project" value="UniProtKB-UniRule"/>
</dbReference>
<comment type="similarity">
    <text evidence="1 10">Belongs to the protein kinase superfamily. CAMK Ser/Thr protein kinase family. PIM subfamily.</text>
</comment>
<dbReference type="PANTHER" id="PTHR22984:SF11">
    <property type="entry name" value="AURORA KINASE-RELATED"/>
    <property type="match status" value="1"/>
</dbReference>
<keyword evidence="15" id="KW-1185">Reference proteome</keyword>
<keyword evidence="5 10" id="KW-0547">Nucleotide-binding</keyword>
<evidence type="ECO:0000256" key="7">
    <source>
        <dbReference type="ARBA" id="ARBA00022840"/>
    </source>
</evidence>
<evidence type="ECO:0000256" key="9">
    <source>
        <dbReference type="ARBA" id="ARBA00048679"/>
    </source>
</evidence>
<comment type="catalytic activity">
    <reaction evidence="9 10">
        <text>L-seryl-[protein] + ATP = O-phospho-L-seryl-[protein] + ADP + H(+)</text>
        <dbReference type="Rhea" id="RHEA:17989"/>
        <dbReference type="Rhea" id="RHEA-COMP:9863"/>
        <dbReference type="Rhea" id="RHEA-COMP:11604"/>
        <dbReference type="ChEBI" id="CHEBI:15378"/>
        <dbReference type="ChEBI" id="CHEBI:29999"/>
        <dbReference type="ChEBI" id="CHEBI:30616"/>
        <dbReference type="ChEBI" id="CHEBI:83421"/>
        <dbReference type="ChEBI" id="CHEBI:456216"/>
        <dbReference type="EC" id="2.7.11.1"/>
    </reaction>
</comment>
<feature type="binding site" evidence="12">
    <location>
        <begin position="21"/>
        <end position="29"/>
    </location>
    <ligand>
        <name>ATP</name>
        <dbReference type="ChEBI" id="CHEBI:30616"/>
    </ligand>
</feature>
<evidence type="ECO:0000313" key="15">
    <source>
        <dbReference type="Proteomes" id="UP000823561"/>
    </source>
</evidence>
<proteinExistence type="inferred from homology"/>
<dbReference type="GO" id="GO:0005524">
    <property type="term" value="F:ATP binding"/>
    <property type="evidence" value="ECO:0007669"/>
    <property type="project" value="UniProtKB-UniRule"/>
</dbReference>
<sequence>MSGECSAADDFSKVYITGDILGKGGCGSVYSGLRKSDGTQVAIKYVKKYRCEPYLKLPAEKQALPLEVALMHLVSQPPSSPYVLQLLDWYEEPENFILVLERPYPCMDLFDFIDELGGRLDECLARVVMLQVAHAVLHCCERGVLHRDIKLENLLVQTDSLRVKLIDFGCGDLLRDTMYRDFAGTDEYCPPEWLLDGRYSGRPATIWSLGILLFSMVCGDLPFNKRSEIIAGQLKFKKGLSEECKHLIGWCLHPDPTRRPVLQQVLLHEWMMGWQTPLQ</sequence>
<dbReference type="InterPro" id="IPR008271">
    <property type="entry name" value="Ser/Thr_kinase_AS"/>
</dbReference>
<gene>
    <name evidence="14" type="ORF">AALO_G00002840</name>
</gene>
<organism evidence="14 15">
    <name type="scientific">Alosa alosa</name>
    <name type="common">allis shad</name>
    <dbReference type="NCBI Taxonomy" id="278164"/>
    <lineage>
        <taxon>Eukaryota</taxon>
        <taxon>Metazoa</taxon>
        <taxon>Chordata</taxon>
        <taxon>Craniata</taxon>
        <taxon>Vertebrata</taxon>
        <taxon>Euteleostomi</taxon>
        <taxon>Actinopterygii</taxon>
        <taxon>Neopterygii</taxon>
        <taxon>Teleostei</taxon>
        <taxon>Clupei</taxon>
        <taxon>Clupeiformes</taxon>
        <taxon>Clupeoidei</taxon>
        <taxon>Clupeidae</taxon>
        <taxon>Alosa</taxon>
    </lineage>
</organism>
<protein>
    <recommendedName>
        <fullName evidence="10">Serine/threonine-protein kinase</fullName>
        <ecNumber evidence="10">2.7.11.1</ecNumber>
    </recommendedName>
</protein>
<dbReference type="Pfam" id="PF00069">
    <property type="entry name" value="Pkinase"/>
    <property type="match status" value="1"/>
</dbReference>
<dbReference type="InterPro" id="IPR017348">
    <property type="entry name" value="PIM1/2/3"/>
</dbReference>
<name>A0AAV6HDH5_9TELE</name>
<dbReference type="FunFam" id="1.10.510.10:FF:000392">
    <property type="entry name" value="Pim proto-oncogene, serine/threonine kinase,-related 152"/>
    <property type="match status" value="1"/>
</dbReference>
<dbReference type="Gene3D" id="1.10.510.10">
    <property type="entry name" value="Transferase(Phosphotransferase) domain 1"/>
    <property type="match status" value="1"/>
</dbReference>
<dbReference type="PIRSF" id="PIRSF037993">
    <property type="entry name" value="STPK_Pim-1"/>
    <property type="match status" value="1"/>
</dbReference>
<evidence type="ECO:0000256" key="2">
    <source>
        <dbReference type="ARBA" id="ARBA00022527"/>
    </source>
</evidence>
<dbReference type="SUPFAM" id="SSF56112">
    <property type="entry name" value="Protein kinase-like (PK-like)"/>
    <property type="match status" value="1"/>
</dbReference>
<dbReference type="GO" id="GO:0004674">
    <property type="term" value="F:protein serine/threonine kinase activity"/>
    <property type="evidence" value="ECO:0007669"/>
    <property type="project" value="UniProtKB-UniRule"/>
</dbReference>
<dbReference type="Proteomes" id="UP000823561">
    <property type="component" value="Chromosome 1"/>
</dbReference>
<dbReference type="GO" id="GO:0106310">
    <property type="term" value="F:protein serine kinase activity"/>
    <property type="evidence" value="ECO:0007669"/>
    <property type="project" value="UniProtKB-UniRule"/>
</dbReference>
<evidence type="ECO:0000256" key="3">
    <source>
        <dbReference type="ARBA" id="ARBA00022553"/>
    </source>
</evidence>
<evidence type="ECO:0000256" key="11">
    <source>
        <dbReference type="PIRSR" id="PIRSR037993-1"/>
    </source>
</evidence>
<dbReference type="AlphaFoldDB" id="A0AAV6HDH5"/>
<dbReference type="Gene3D" id="3.30.200.20">
    <property type="entry name" value="Phosphorylase Kinase, domain 1"/>
    <property type="match status" value="1"/>
</dbReference>
<comment type="caution">
    <text evidence="14">The sequence shown here is derived from an EMBL/GenBank/DDBJ whole genome shotgun (WGS) entry which is preliminary data.</text>
</comment>
<dbReference type="PANTHER" id="PTHR22984">
    <property type="entry name" value="SERINE/THREONINE-PROTEIN KINASE PIM"/>
    <property type="match status" value="1"/>
</dbReference>
<dbReference type="InterPro" id="IPR000719">
    <property type="entry name" value="Prot_kinase_dom"/>
</dbReference>
<keyword evidence="6 10" id="KW-0418">Kinase</keyword>
<dbReference type="PROSITE" id="PS50011">
    <property type="entry name" value="PROTEIN_KINASE_DOM"/>
    <property type="match status" value="1"/>
</dbReference>
<evidence type="ECO:0000256" key="6">
    <source>
        <dbReference type="ARBA" id="ARBA00022777"/>
    </source>
</evidence>
<dbReference type="PROSITE" id="PS00108">
    <property type="entry name" value="PROTEIN_KINASE_ST"/>
    <property type="match status" value="1"/>
</dbReference>
<evidence type="ECO:0000256" key="1">
    <source>
        <dbReference type="ARBA" id="ARBA00005505"/>
    </source>
</evidence>
<dbReference type="EMBL" id="JADWDJ010000001">
    <property type="protein sequence ID" value="KAG5285390.1"/>
    <property type="molecule type" value="Genomic_DNA"/>
</dbReference>
<dbReference type="GO" id="GO:0043066">
    <property type="term" value="P:negative regulation of apoptotic process"/>
    <property type="evidence" value="ECO:0007669"/>
    <property type="project" value="UniProtKB-UniRule"/>
</dbReference>
<dbReference type="InterPro" id="IPR051138">
    <property type="entry name" value="PIM_Ser/Thr_kinase"/>
</dbReference>
<evidence type="ECO:0000256" key="8">
    <source>
        <dbReference type="ARBA" id="ARBA00047899"/>
    </source>
</evidence>
<keyword evidence="4 10" id="KW-0808">Transferase</keyword>
<dbReference type="SMART" id="SM00220">
    <property type="entry name" value="S_TKc"/>
    <property type="match status" value="1"/>
</dbReference>
<evidence type="ECO:0000256" key="10">
    <source>
        <dbReference type="PIRNR" id="PIRNR037993"/>
    </source>
</evidence>
<feature type="active site" description="Proton acceptor" evidence="11">
    <location>
        <position position="148"/>
    </location>
</feature>
<feature type="binding site" evidence="12">
    <location>
        <position position="44"/>
    </location>
    <ligand>
        <name>ATP</name>
        <dbReference type="ChEBI" id="CHEBI:30616"/>
    </ligand>
</feature>
<keyword evidence="7 10" id="KW-0067">ATP-binding</keyword>
<feature type="binding site" evidence="12">
    <location>
        <position position="101"/>
    </location>
    <ligand>
        <name>ATP</name>
        <dbReference type="ChEBI" id="CHEBI:30616"/>
    </ligand>
</feature>
<evidence type="ECO:0000259" key="13">
    <source>
        <dbReference type="PROSITE" id="PS50011"/>
    </source>
</evidence>
<dbReference type="InterPro" id="IPR011009">
    <property type="entry name" value="Kinase-like_dom_sf"/>
</dbReference>
<comment type="function">
    <text evidence="10">Proto-oncogene with serine/threonine kinase activity involved in cell survival and cell proliferation.</text>
</comment>
<keyword evidence="3" id="KW-0597">Phosphoprotein</keyword>
<dbReference type="GO" id="GO:0007346">
    <property type="term" value="P:regulation of mitotic cell cycle"/>
    <property type="evidence" value="ECO:0007669"/>
    <property type="project" value="TreeGrafter"/>
</dbReference>
<evidence type="ECO:0000313" key="14">
    <source>
        <dbReference type="EMBL" id="KAG5285390.1"/>
    </source>
</evidence>
<evidence type="ECO:0000256" key="4">
    <source>
        <dbReference type="ARBA" id="ARBA00022679"/>
    </source>
</evidence>
<dbReference type="EC" id="2.7.11.1" evidence="10"/>
<feature type="binding site" evidence="12">
    <location>
        <position position="108"/>
    </location>
    <ligand>
        <name>ATP</name>
        <dbReference type="ChEBI" id="CHEBI:30616"/>
    </ligand>
</feature>
<accession>A0AAV6HDH5</accession>
<evidence type="ECO:0000256" key="12">
    <source>
        <dbReference type="PIRSR" id="PIRSR037993-2"/>
    </source>
</evidence>
<feature type="domain" description="Protein kinase" evidence="13">
    <location>
        <begin position="15"/>
        <end position="271"/>
    </location>
</feature>
<comment type="catalytic activity">
    <reaction evidence="8 10">
        <text>L-threonyl-[protein] + ATP = O-phospho-L-threonyl-[protein] + ADP + H(+)</text>
        <dbReference type="Rhea" id="RHEA:46608"/>
        <dbReference type="Rhea" id="RHEA-COMP:11060"/>
        <dbReference type="Rhea" id="RHEA-COMP:11605"/>
        <dbReference type="ChEBI" id="CHEBI:15378"/>
        <dbReference type="ChEBI" id="CHEBI:30013"/>
        <dbReference type="ChEBI" id="CHEBI:30616"/>
        <dbReference type="ChEBI" id="CHEBI:61977"/>
        <dbReference type="ChEBI" id="CHEBI:456216"/>
        <dbReference type="EC" id="2.7.11.1"/>
    </reaction>
</comment>
<evidence type="ECO:0000256" key="5">
    <source>
        <dbReference type="ARBA" id="ARBA00022741"/>
    </source>
</evidence>
<reference evidence="14 15" key="1">
    <citation type="submission" date="2020-10" db="EMBL/GenBank/DDBJ databases">
        <title>Chromosome-scale genome assembly of the Allis shad, Alosa alosa.</title>
        <authorList>
            <person name="Margot Z."/>
            <person name="Christophe K."/>
            <person name="Cabau C."/>
            <person name="Louis A."/>
            <person name="Berthelot C."/>
            <person name="Parey E."/>
            <person name="Roest Crollius H."/>
            <person name="Montfort J."/>
            <person name="Robinson-Rechavi M."/>
            <person name="Bucao C."/>
            <person name="Bouchez O."/>
            <person name="Gislard M."/>
            <person name="Lluch J."/>
            <person name="Milhes M."/>
            <person name="Lampietro C."/>
            <person name="Lopez Roques C."/>
            <person name="Donnadieu C."/>
            <person name="Braasch I."/>
            <person name="Desvignes T."/>
            <person name="Postlethwait J."/>
            <person name="Bobe J."/>
            <person name="Guiguen Y."/>
        </authorList>
    </citation>
    <scope>NUCLEOTIDE SEQUENCE [LARGE SCALE GENOMIC DNA]</scope>
    <source>
        <strain evidence="14">M-15738</strain>
        <tissue evidence="14">Blood</tissue>
    </source>
</reference>